<dbReference type="Pfam" id="PF19305">
    <property type="entry name" value="MmgE_PrpD_C"/>
    <property type="match status" value="1"/>
</dbReference>
<dbReference type="InterPro" id="IPR042188">
    <property type="entry name" value="MmgE/PrpD_sf_2"/>
</dbReference>
<dbReference type="Proteomes" id="UP000281343">
    <property type="component" value="Unassembled WGS sequence"/>
</dbReference>
<sequence length="472" mass="50008">MEMSVEKTVSGSIADFVAGTDFDDLPKDVVEVAKRCIVDGTGVMLAGSTEPCAQIARSYLTEIAGKEEAATLGAGSLRAPAHLVALANGVAGHALDWDDTALSLKKDRSVLIHPTMQPLCSGLAVGEVVGASGRELLTAFALGFDVQVKIAEAIAPEHFAGGRGFHSSGTIGVFGSTVTAAKLMGLDEEQIRHALAIAATMSAGLGVNHGTMSKPLNVGRASETGVTAARLARLGFDGPARAFEAGRGFFEAFGGGFAPDRLFDRLGQPWALLDPGTSVKPYPSGVVGHPGMDAMKTLVIEHGIEGEDVDRVIIRTGPNVINPGPLRIDHATTALEGKFCVPFQMAAIILRRTAGLSEFSDEFVGSEECQMLQRKVEAMLDPEIAALGKGRIVFEIELWTRDSRCYIQRSEDHYRGGPRNPLSWGELGEKFCDCAARVLTRERAEKAITQVRSLEDEPGISSLVKLLSGVGV</sequence>
<proteinExistence type="inferred from homology"/>
<dbReference type="Gene3D" id="3.30.1330.120">
    <property type="entry name" value="2-methylcitrate dehydratase PrpD"/>
    <property type="match status" value="1"/>
</dbReference>
<comment type="caution">
    <text evidence="4">The sequence shown here is derived from an EMBL/GenBank/DDBJ whole genome shotgun (WGS) entry which is preliminary data.</text>
</comment>
<dbReference type="Pfam" id="PF03972">
    <property type="entry name" value="MmgE_PrpD_N"/>
    <property type="match status" value="1"/>
</dbReference>
<organism evidence="4 5">
    <name type="scientific">Rhodophyticola porphyridii</name>
    <dbReference type="NCBI Taxonomy" id="1852017"/>
    <lineage>
        <taxon>Bacteria</taxon>
        <taxon>Pseudomonadati</taxon>
        <taxon>Pseudomonadota</taxon>
        <taxon>Alphaproteobacteria</taxon>
        <taxon>Rhodobacterales</taxon>
        <taxon>Roseobacteraceae</taxon>
        <taxon>Rhodophyticola</taxon>
    </lineage>
</organism>
<dbReference type="InterPro" id="IPR005656">
    <property type="entry name" value="MmgE_PrpD"/>
</dbReference>
<dbReference type="AlphaFoldDB" id="A0A3L9XZX4"/>
<dbReference type="EMBL" id="RCNT01000014">
    <property type="protein sequence ID" value="RMA40675.1"/>
    <property type="molecule type" value="Genomic_DNA"/>
</dbReference>
<dbReference type="InterPro" id="IPR036148">
    <property type="entry name" value="MmgE/PrpD_sf"/>
</dbReference>
<feature type="domain" description="MmgE/PrpD N-terminal" evidence="2">
    <location>
        <begin position="12"/>
        <end position="259"/>
    </location>
</feature>
<name>A0A3L9XZX4_9RHOB</name>
<dbReference type="InterPro" id="IPR045336">
    <property type="entry name" value="MmgE_PrpD_N"/>
</dbReference>
<dbReference type="OrthoDB" id="9795089at2"/>
<evidence type="ECO:0000313" key="5">
    <source>
        <dbReference type="Proteomes" id="UP000281343"/>
    </source>
</evidence>
<dbReference type="RefSeq" id="WP_121899609.1">
    <property type="nucleotide sequence ID" value="NZ_RCNT01000014.1"/>
</dbReference>
<dbReference type="SUPFAM" id="SSF103378">
    <property type="entry name" value="2-methylcitrate dehydratase PrpD"/>
    <property type="match status" value="1"/>
</dbReference>
<feature type="domain" description="MmgE/PrpD C-terminal" evidence="3">
    <location>
        <begin position="282"/>
        <end position="455"/>
    </location>
</feature>
<dbReference type="Gene3D" id="1.10.4100.10">
    <property type="entry name" value="2-methylcitrate dehydratase PrpD"/>
    <property type="match status" value="1"/>
</dbReference>
<dbReference type="InterPro" id="IPR042183">
    <property type="entry name" value="MmgE/PrpD_sf_1"/>
</dbReference>
<accession>A0A3L9XZX4</accession>
<dbReference type="GO" id="GO:0016829">
    <property type="term" value="F:lyase activity"/>
    <property type="evidence" value="ECO:0007669"/>
    <property type="project" value="InterPro"/>
</dbReference>
<comment type="similarity">
    <text evidence="1">Belongs to the PrpD family.</text>
</comment>
<evidence type="ECO:0000259" key="3">
    <source>
        <dbReference type="Pfam" id="PF19305"/>
    </source>
</evidence>
<dbReference type="PANTHER" id="PTHR16943:SF8">
    <property type="entry name" value="2-METHYLCITRATE DEHYDRATASE"/>
    <property type="match status" value="1"/>
</dbReference>
<evidence type="ECO:0000259" key="2">
    <source>
        <dbReference type="Pfam" id="PF03972"/>
    </source>
</evidence>
<reference evidence="4 5" key="1">
    <citation type="submission" date="2018-10" db="EMBL/GenBank/DDBJ databases">
        <authorList>
            <person name="Jung H.S."/>
            <person name="Jeon C.O."/>
        </authorList>
    </citation>
    <scope>NUCLEOTIDE SEQUENCE [LARGE SCALE GENOMIC DNA]</scope>
    <source>
        <strain evidence="4 5">MA-7-27</strain>
    </source>
</reference>
<protein>
    <submittedName>
        <fullName evidence="4">MmgE/PrpD family protein</fullName>
    </submittedName>
</protein>
<evidence type="ECO:0000256" key="1">
    <source>
        <dbReference type="ARBA" id="ARBA00006174"/>
    </source>
</evidence>
<dbReference type="PANTHER" id="PTHR16943">
    <property type="entry name" value="2-METHYLCITRATE DEHYDRATASE-RELATED"/>
    <property type="match status" value="1"/>
</dbReference>
<keyword evidence="5" id="KW-1185">Reference proteome</keyword>
<evidence type="ECO:0000313" key="4">
    <source>
        <dbReference type="EMBL" id="RMA40675.1"/>
    </source>
</evidence>
<gene>
    <name evidence="4" type="ORF">D9R08_18530</name>
</gene>
<dbReference type="InterPro" id="IPR045337">
    <property type="entry name" value="MmgE_PrpD_C"/>
</dbReference>